<dbReference type="InterPro" id="IPR016181">
    <property type="entry name" value="Acyl_CoA_acyltransferase"/>
</dbReference>
<dbReference type="GO" id="GO:0016747">
    <property type="term" value="F:acyltransferase activity, transferring groups other than amino-acyl groups"/>
    <property type="evidence" value="ECO:0007669"/>
    <property type="project" value="InterPro"/>
</dbReference>
<sequence length="155" mass="17095">MSTIVYRTKAATEAEIATHLSQCAAGFIPPLDQRINIAEYAAKLFAKAVSFEAWNDGLLEGLIACYFNSESKQAYITSVSVSKALQGGGVALQLLLNCLQYGKQHGMKTIRLEVNKDNLRAINFYERNGFAKEEANGNSFFMFLSLKDMPLNITA</sequence>
<reference evidence="4 5" key="1">
    <citation type="journal article" date="2015" name="Int. J. Syst. Evol. Microbiol.">
        <title>Flavisolibacter ginsenosidimutans sp. nov., with ginsenoside-converting activity isolated from soil used for cultivating ginseng.</title>
        <authorList>
            <person name="Zhao Y."/>
            <person name="Liu Q."/>
            <person name="Kang M.S."/>
            <person name="Jin F."/>
            <person name="Yu H."/>
            <person name="Im W.T."/>
        </authorList>
    </citation>
    <scope>NUCLEOTIDE SEQUENCE [LARGE SCALE GENOMIC DNA]</scope>
    <source>
        <strain evidence="4 5">Gsoil 636</strain>
    </source>
</reference>
<dbReference type="CDD" id="cd04301">
    <property type="entry name" value="NAT_SF"/>
    <property type="match status" value="1"/>
</dbReference>
<organism evidence="4 5">
    <name type="scientific">Flavisolibacter ginsenosidimutans</name>
    <dbReference type="NCBI Taxonomy" id="661481"/>
    <lineage>
        <taxon>Bacteria</taxon>
        <taxon>Pseudomonadati</taxon>
        <taxon>Bacteroidota</taxon>
        <taxon>Chitinophagia</taxon>
        <taxon>Chitinophagales</taxon>
        <taxon>Chitinophagaceae</taxon>
        <taxon>Flavisolibacter</taxon>
    </lineage>
</organism>
<protein>
    <submittedName>
        <fullName evidence="4">GNAT family N-acetyltransferase</fullName>
    </submittedName>
</protein>
<dbReference type="OrthoDB" id="7205533at2"/>
<dbReference type="RefSeq" id="WP_146782423.1">
    <property type="nucleotide sequence ID" value="NZ_BAABIO010000006.1"/>
</dbReference>
<dbReference type="SUPFAM" id="SSF55729">
    <property type="entry name" value="Acyl-CoA N-acyltransferases (Nat)"/>
    <property type="match status" value="1"/>
</dbReference>
<dbReference type="AlphaFoldDB" id="A0A5B8UDV8"/>
<keyword evidence="5" id="KW-1185">Reference proteome</keyword>
<evidence type="ECO:0000259" key="3">
    <source>
        <dbReference type="PROSITE" id="PS51186"/>
    </source>
</evidence>
<dbReference type="PROSITE" id="PS51186">
    <property type="entry name" value="GNAT"/>
    <property type="match status" value="1"/>
</dbReference>
<dbReference type="PANTHER" id="PTHR43420">
    <property type="entry name" value="ACETYLTRANSFERASE"/>
    <property type="match status" value="1"/>
</dbReference>
<accession>A0A5B8UDV8</accession>
<gene>
    <name evidence="4" type="ORF">FSB75_02795</name>
</gene>
<dbReference type="InterPro" id="IPR000182">
    <property type="entry name" value="GNAT_dom"/>
</dbReference>
<dbReference type="Pfam" id="PF00583">
    <property type="entry name" value="Acetyltransf_1"/>
    <property type="match status" value="1"/>
</dbReference>
<keyword evidence="1 4" id="KW-0808">Transferase</keyword>
<dbReference type="EMBL" id="CP042433">
    <property type="protein sequence ID" value="QEC54871.1"/>
    <property type="molecule type" value="Genomic_DNA"/>
</dbReference>
<dbReference type="Proteomes" id="UP000321204">
    <property type="component" value="Chromosome"/>
</dbReference>
<name>A0A5B8UDV8_9BACT</name>
<dbReference type="Gene3D" id="3.40.630.30">
    <property type="match status" value="1"/>
</dbReference>
<evidence type="ECO:0000313" key="4">
    <source>
        <dbReference type="EMBL" id="QEC54871.1"/>
    </source>
</evidence>
<evidence type="ECO:0000256" key="1">
    <source>
        <dbReference type="ARBA" id="ARBA00022679"/>
    </source>
</evidence>
<evidence type="ECO:0000256" key="2">
    <source>
        <dbReference type="ARBA" id="ARBA00023315"/>
    </source>
</evidence>
<dbReference type="InterPro" id="IPR050680">
    <property type="entry name" value="YpeA/RimI_acetyltransf"/>
</dbReference>
<keyword evidence="2" id="KW-0012">Acyltransferase</keyword>
<feature type="domain" description="N-acetyltransferase" evidence="3">
    <location>
        <begin position="6"/>
        <end position="147"/>
    </location>
</feature>
<proteinExistence type="predicted"/>
<dbReference type="KEGG" id="fgg:FSB75_02795"/>
<evidence type="ECO:0000313" key="5">
    <source>
        <dbReference type="Proteomes" id="UP000321204"/>
    </source>
</evidence>